<organism evidence="1 2">
    <name type="scientific">Giardia intestinalis</name>
    <name type="common">Giardia lamblia</name>
    <dbReference type="NCBI Taxonomy" id="5741"/>
    <lineage>
        <taxon>Eukaryota</taxon>
        <taxon>Metamonada</taxon>
        <taxon>Diplomonadida</taxon>
        <taxon>Hexamitidae</taxon>
        <taxon>Giardiinae</taxon>
        <taxon>Giardia</taxon>
    </lineage>
</organism>
<evidence type="ECO:0000313" key="1">
    <source>
        <dbReference type="EMBL" id="ESU41743.1"/>
    </source>
</evidence>
<gene>
    <name evidence="1" type="ORF">GSB_152648</name>
</gene>
<protein>
    <submittedName>
        <fullName evidence="1">Uncharacterized protein</fullName>
    </submittedName>
</protein>
<reference evidence="2" key="1">
    <citation type="submission" date="2012-02" db="EMBL/GenBank/DDBJ databases">
        <title>Genome sequencing of Giardia lamblia Genotypes A2 and B isolates (DH and GS) and comparative analysis with the genomes of Genotypes A1 and E (WB and Pig).</title>
        <authorList>
            <person name="Adam R."/>
            <person name="Dahlstrom E."/>
            <person name="Martens C."/>
            <person name="Bruno D."/>
            <person name="Barbian K."/>
            <person name="Porcella S.F."/>
            <person name="Nash T."/>
        </authorList>
    </citation>
    <scope>NUCLEOTIDE SEQUENCE</scope>
    <source>
        <strain evidence="2">GS</strain>
    </source>
</reference>
<name>V6TRZ9_GIAIN</name>
<proteinExistence type="predicted"/>
<comment type="caution">
    <text evidence="1">The sequence shown here is derived from an EMBL/GenBank/DDBJ whole genome shotgun (WGS) entry which is preliminary data.</text>
</comment>
<dbReference type="AlphaFoldDB" id="V6TRZ9"/>
<sequence length="327" mass="36694">MGVTGQKSAALFLQRYSDAIGEEIKASISQVFTSDAGGSIFFRLWRYINDEVVMSGNSSTRSQIDFKYNRFKGALETYVRSFNRITLRDSVTSTTFEISLSNRLQSNIVLEKMNHIWIVAYDTMVFGLDLGEKNILGLIEKMHNFANELRRRAANNQQKIREVDIEINNLRGTVQDEKCTAARADAAADKCNKFSLLYLVPVVNIFYAMDRDDSASSHRSDARAADTRAAWANGKIETARANKQTLYNESNTLTNRACDLNNNANNLGGIVNDLGASINNLWNEAENLAKSAMYLSTGELASRSNTIRSRLRSAMNDLVRRINNTRI</sequence>
<evidence type="ECO:0000313" key="2">
    <source>
        <dbReference type="Proteomes" id="UP000018040"/>
    </source>
</evidence>
<accession>V6TRZ9</accession>
<dbReference type="VEuPathDB" id="GiardiaDB:QR46_3951"/>
<reference evidence="1 2" key="2">
    <citation type="journal article" date="2013" name="Genome Biol. Evol.">
        <title>Genome sequencing of Giardia lamblia genotypes A2 and B isolates (DH and GS) and comparative analysis with the genomes of genotypes A1 and E (WB and Pig).</title>
        <authorList>
            <person name="Adam R.D."/>
            <person name="Dahlstrom E.W."/>
            <person name="Martens C.A."/>
            <person name="Bruno D.P."/>
            <person name="Barbian K.D."/>
            <person name="Ricklefs S.M."/>
            <person name="Hernandez M.M."/>
            <person name="Narla N.P."/>
            <person name="Patel R.B."/>
            <person name="Porcella S.F."/>
            <person name="Nash T.E."/>
        </authorList>
    </citation>
    <scope>NUCLEOTIDE SEQUENCE [LARGE SCALE GENOMIC DNA]</scope>
    <source>
        <strain evidence="1 2">GS</strain>
    </source>
</reference>
<dbReference type="Proteomes" id="UP000018040">
    <property type="component" value="Unassembled WGS sequence"/>
</dbReference>
<dbReference type="EMBL" id="AHHH01000112">
    <property type="protein sequence ID" value="ESU41743.1"/>
    <property type="molecule type" value="Genomic_DNA"/>
</dbReference>